<name>A0ABZ0CTM6_9BURK</name>
<protein>
    <submittedName>
        <fullName evidence="1">AAA family ATPase</fullName>
    </submittedName>
</protein>
<evidence type="ECO:0000313" key="1">
    <source>
        <dbReference type="EMBL" id="WOB05894.1"/>
    </source>
</evidence>
<sequence length="1528" mass="169932">MSLAGTRSDQGDAYQTQVAISWAISMLNDQNIVALEVNSTAIDGGEPVQVDDVVVRHANGPTIYCQCKKNVQEFKAWTAASLSDELKKALSLLRSIPSALIHFYSRSPFGELAKLRDYADTQPNPAAYSMSLSDELRKVHLYVLGLDSAATEEKVFKLLRQTTFHHSPDFSTLEAEQLERLRPLVTSAQTVHASLWSAIDRLGAKLPAVSTYASEAQHSIDRPQLLKLVQDAGSVIAPMRSLQEAMAPLQLLSSVGRAWKRDVGGARLTRSATSQVQAALGGATRSILLTGGPGTGKSCVLLDLLDAAESDGSCFCVYMQSRSFAECRTAQDRQSAGWPADVVGSIARVAETKPVLVLMDSLDVLSVAREHQALNFFLSLVDRLVELNGVTVVATVRTFDAAYDARLATRNWDLKISLSDLDWTIDVAPLVRSWGIDVDSLVAEARVLLCNPRHLALFKDLVERGTVPVEKTHFALTRKYLEVVVRQDPALGDAALRSLEELAAQMLRRRSLAVAPVRANLDRKVEAGLLSVGVVQLTGRGTLEFTHQTLLDVLAIGSWERTGRGLQEFVASLPAVPFVRPTIRAYVLTIAAIDRKELRTHVRGIASANVPHHLSRLVVETYADLEPEDEDWPMVRWLLQKPSLFLALFGKANTLLWHHFWFKYLAPLAWQDRDGSRLIHLAHRAESHMLSDGDRILAFWLRVLETDWIDRSHFAMWVAYKIGEYRGPPRNGIGPLVLKLVQWPKMDHDSVGAAVMNAVNLGCVSDDVLWQYIAGSVDEDAVTSYGIDNALRCDSHTFGDDQLANRMRASDDLLNLAITTVEEWRRSMEARYRSESAWEQGQLRSTSYETDHREGPLHISNDDLLFRAIEAGVLERAREKAPWWQTNKKRLAESREGAMRFWVVEALTVNPLLDLEMAAELASQASMLDSMLSHEMGEMIRVKSPHWSVEQLERIHAAINAIEIPQDHRDHYRAQRCRLIKAMPSCYRSPDLQAELDQVEERLGTVHIKPDIHSSGGWVTPPFGMERFLEADDEDVIRLLKHYQEGKARDWGDFVGGSEHVGYQLADAASRAPTRFLNLLRDRWPEIPDRFRSPIVDGCSSHLGRRSGVLQDPGGTWRTDDTTGTDVLSAALLDELERHPCFWEACRSKAKALEALSYCIDLALAPRVAFQLMAFRSGDAEFKHKDPVVAGLNSKTGEAASAAAALLIRLLDEGNEVPPLLLSALRAFSGLEDSGPRAMILRRLAYIIHKDRPLGLDLFERCMTQASPALWKVAEPCLYHSYHAHFEWVAPSLKRLLLSASSESDDASEQPGADRQEKDPKAMATWSRISALSSLTGHIELRSFIETLRRLNDVAAWRGAVGVWSCNMNIVQHEAACVEGIVAALSTESTPPSVVTEIDQIFDLKQGRLAVPDKLIELLFRKLGESKSSGGHYFAHDFGGWLESTALANPEAALSAFEHLMRYLEGSGRALYDRGHAVRALTSLYREAEERELEDGGSLLTRVASLQDRLSRSISDNLDKWLNAAERP</sequence>
<dbReference type="Proteomes" id="UP001303946">
    <property type="component" value="Chromosome"/>
</dbReference>
<dbReference type="SUPFAM" id="SSF52540">
    <property type="entry name" value="P-loop containing nucleoside triphosphate hydrolases"/>
    <property type="match status" value="1"/>
</dbReference>
<dbReference type="InterPro" id="IPR027417">
    <property type="entry name" value="P-loop_NTPase"/>
</dbReference>
<proteinExistence type="predicted"/>
<keyword evidence="2" id="KW-1185">Reference proteome</keyword>
<accession>A0ABZ0CTM6</accession>
<dbReference type="EMBL" id="CP136336">
    <property type="protein sequence ID" value="WOB05894.1"/>
    <property type="molecule type" value="Genomic_DNA"/>
</dbReference>
<reference evidence="1 2" key="1">
    <citation type="submission" date="2023-10" db="EMBL/GenBank/DDBJ databases">
        <title>Bacteria for the degradation of biodegradable plastic PBAT(Polybutylene adipate terephthalate).</title>
        <authorList>
            <person name="Weon H.-Y."/>
            <person name="Yeon J."/>
        </authorList>
    </citation>
    <scope>NUCLEOTIDE SEQUENCE [LARGE SCALE GENOMIC DNA]</scope>
    <source>
        <strain evidence="1 2">SBD 7-3</strain>
    </source>
</reference>
<organism evidence="1 2">
    <name type="scientific">Piscinibacter gummiphilus</name>
    <dbReference type="NCBI Taxonomy" id="946333"/>
    <lineage>
        <taxon>Bacteria</taxon>
        <taxon>Pseudomonadati</taxon>
        <taxon>Pseudomonadota</taxon>
        <taxon>Betaproteobacteria</taxon>
        <taxon>Burkholderiales</taxon>
        <taxon>Sphaerotilaceae</taxon>
        <taxon>Piscinibacter</taxon>
    </lineage>
</organism>
<evidence type="ECO:0000313" key="2">
    <source>
        <dbReference type="Proteomes" id="UP001303946"/>
    </source>
</evidence>
<dbReference type="Gene3D" id="3.40.50.300">
    <property type="entry name" value="P-loop containing nucleotide triphosphate hydrolases"/>
    <property type="match status" value="1"/>
</dbReference>
<gene>
    <name evidence="1" type="ORF">RXV79_13275</name>
</gene>
<dbReference type="RefSeq" id="WP_316697975.1">
    <property type="nucleotide sequence ID" value="NZ_CP136336.1"/>
</dbReference>